<protein>
    <submittedName>
        <fullName evidence="3">DUF3011 domain-containing protein</fullName>
    </submittedName>
</protein>
<evidence type="ECO:0000313" key="3">
    <source>
        <dbReference type="EMBL" id="RTQ88535.1"/>
    </source>
</evidence>
<evidence type="ECO:0000313" key="4">
    <source>
        <dbReference type="Proteomes" id="UP000271705"/>
    </source>
</evidence>
<proteinExistence type="predicted"/>
<evidence type="ECO:0000256" key="1">
    <source>
        <dbReference type="SAM" id="SignalP"/>
    </source>
</evidence>
<gene>
    <name evidence="3" type="ORF">EKL94_12495</name>
    <name evidence="2" type="ORF">I5U57_09410</name>
</gene>
<dbReference type="Proteomes" id="UP000616785">
    <property type="component" value="Unassembled WGS sequence"/>
</dbReference>
<dbReference type="InterPro" id="IPR021381">
    <property type="entry name" value="DUF3011"/>
</dbReference>
<dbReference type="AlphaFoldDB" id="A0A0K2IMA3"/>
<dbReference type="Pfam" id="PF11218">
    <property type="entry name" value="DUF3011"/>
    <property type="match status" value="1"/>
</dbReference>
<feature type="chain" id="PRO_5042679253" evidence="1">
    <location>
        <begin position="27"/>
        <end position="187"/>
    </location>
</feature>
<reference evidence="3 4" key="1">
    <citation type="submission" date="2018-12" db="EMBL/GenBank/DDBJ databases">
        <authorList>
            <person name="Kartti S."/>
            <person name="Manni A."/>
            <person name="Chemao El Fihri M.W."/>
            <person name="Laamarti M."/>
            <person name="Temsamani L."/>
            <person name="El Jamali J.E."/>
            <person name="Ouadghiri M."/>
            <person name="Ibrahimi A."/>
            <person name="Filati-Maltouf A."/>
        </authorList>
    </citation>
    <scope>NUCLEOTIDE SEQUENCE [LARGE SCALE GENOMIC DNA]</scope>
    <source>
        <strain evidence="3 4">MDMC339</strain>
    </source>
</reference>
<reference evidence="2" key="2">
    <citation type="submission" date="2020-11" db="EMBL/GenBank/DDBJ databases">
        <title>Enhanced detection system for hospital associated transmission using whole genome sequencing surveillance.</title>
        <authorList>
            <person name="Harrison L.H."/>
            <person name="Van Tyne D."/>
            <person name="Marsh J.W."/>
            <person name="Griffith M.P."/>
            <person name="Snyder D.J."/>
            <person name="Cooper V.S."/>
            <person name="Mustapha M."/>
        </authorList>
    </citation>
    <scope>NUCLEOTIDE SEQUENCE</scope>
    <source>
        <strain evidence="2">STEN00092</strain>
    </source>
</reference>
<organism evidence="3 4">
    <name type="scientific">Stenotrophomonas maltophilia</name>
    <name type="common">Pseudomonas maltophilia</name>
    <name type="synonym">Xanthomonas maltophilia</name>
    <dbReference type="NCBI Taxonomy" id="40324"/>
    <lineage>
        <taxon>Bacteria</taxon>
        <taxon>Pseudomonadati</taxon>
        <taxon>Pseudomonadota</taxon>
        <taxon>Gammaproteobacteria</taxon>
        <taxon>Lysobacterales</taxon>
        <taxon>Lysobacteraceae</taxon>
        <taxon>Stenotrophomonas</taxon>
        <taxon>Stenotrophomonas maltophilia group</taxon>
    </lineage>
</organism>
<accession>A0A0K2IMA3</accession>
<keyword evidence="1" id="KW-0732">Signal</keyword>
<name>A0A0K2IMA3_STEMA</name>
<dbReference type="Proteomes" id="UP000271705">
    <property type="component" value="Unassembled WGS sequence"/>
</dbReference>
<comment type="caution">
    <text evidence="3">The sequence shown here is derived from an EMBL/GenBank/DDBJ whole genome shotgun (WGS) entry which is preliminary data.</text>
</comment>
<dbReference type="EMBL" id="RXLZ01000034">
    <property type="protein sequence ID" value="RTQ88535.1"/>
    <property type="molecule type" value="Genomic_DNA"/>
</dbReference>
<evidence type="ECO:0000313" key="2">
    <source>
        <dbReference type="EMBL" id="MBH1639659.1"/>
    </source>
</evidence>
<sequence length="187" mass="20487">MGKALTWRTLACTLLPMLAAAGGAQAQSYGYGYDDDRYGGRDGGGIVRCESIKNRSNECRLEGRARMIRQLSGSPCVEGETWGQSRYGVWVTQGCRAEFVGEYRRGGGWGGGHGNGWGNGGNGWGGGEVITCHSNGHRQEYCDARIRRGVRLVRQDSRSACIEGQTWGWDRRGIWVSDGCRAQFQVN</sequence>
<dbReference type="EMBL" id="JADUNO010000024">
    <property type="protein sequence ID" value="MBH1639659.1"/>
    <property type="molecule type" value="Genomic_DNA"/>
</dbReference>
<dbReference type="RefSeq" id="WP_010486507.1">
    <property type="nucleotide sequence ID" value="NZ_CP037858.1"/>
</dbReference>
<feature type="signal peptide" evidence="1">
    <location>
        <begin position="1"/>
        <end position="26"/>
    </location>
</feature>